<gene>
    <name evidence="1" type="ORF">RhiirA1_487046</name>
</gene>
<reference evidence="1 2" key="1">
    <citation type="submission" date="2017-10" db="EMBL/GenBank/DDBJ databases">
        <title>Extensive intraspecific genome diversity in a model arbuscular mycorrhizal fungus.</title>
        <authorList>
            <person name="Chen E.C.H."/>
            <person name="Morin E."/>
            <person name="Baudet D."/>
            <person name="Noel J."/>
            <person name="Ndikumana S."/>
            <person name="Charron P."/>
            <person name="St-Onge C."/>
            <person name="Giorgi J."/>
            <person name="Grigoriev I.V."/>
            <person name="Roux C."/>
            <person name="Martin F.M."/>
            <person name="Corradi N."/>
        </authorList>
    </citation>
    <scope>NUCLEOTIDE SEQUENCE [LARGE SCALE GENOMIC DNA]</scope>
    <source>
        <strain evidence="1 2">A1</strain>
    </source>
</reference>
<accession>A0A2N0QGP3</accession>
<organism evidence="1 2">
    <name type="scientific">Rhizophagus irregularis</name>
    <dbReference type="NCBI Taxonomy" id="588596"/>
    <lineage>
        <taxon>Eukaryota</taxon>
        <taxon>Fungi</taxon>
        <taxon>Fungi incertae sedis</taxon>
        <taxon>Mucoromycota</taxon>
        <taxon>Glomeromycotina</taxon>
        <taxon>Glomeromycetes</taxon>
        <taxon>Glomerales</taxon>
        <taxon>Glomeraceae</taxon>
        <taxon>Rhizophagus</taxon>
    </lineage>
</organism>
<sequence length="89" mass="9743">MNNPNNNNNPLLNAHQITIREFKEGINSIHKTTVNAIINNLLPPVPPVFGSRTSTFSLFTTPSFGVPSFGVPSFGAPSFGIGNKFYYFI</sequence>
<comment type="caution">
    <text evidence="1">The sequence shown here is derived from an EMBL/GenBank/DDBJ whole genome shotgun (WGS) entry which is preliminary data.</text>
</comment>
<dbReference type="EMBL" id="LLXH01010683">
    <property type="protein sequence ID" value="PKC50215.1"/>
    <property type="molecule type" value="Genomic_DNA"/>
</dbReference>
<reference evidence="1 2" key="2">
    <citation type="submission" date="2017-10" db="EMBL/GenBank/DDBJ databases">
        <title>Genome analyses suggest a sexual origin of heterokaryosis in a supposedly ancient asexual fungus.</title>
        <authorList>
            <person name="Corradi N."/>
            <person name="Sedzielewska K."/>
            <person name="Noel J."/>
            <person name="Charron P."/>
            <person name="Farinelli L."/>
            <person name="Marton T."/>
            <person name="Kruger M."/>
            <person name="Pelin A."/>
            <person name="Brachmann A."/>
            <person name="Corradi N."/>
        </authorList>
    </citation>
    <scope>NUCLEOTIDE SEQUENCE [LARGE SCALE GENOMIC DNA]</scope>
    <source>
        <strain evidence="1 2">A1</strain>
    </source>
</reference>
<evidence type="ECO:0000313" key="1">
    <source>
        <dbReference type="EMBL" id="PKC50215.1"/>
    </source>
</evidence>
<name>A0A2N0QGP3_9GLOM</name>
<dbReference type="VEuPathDB" id="FungiDB:RhiirFUN_010137"/>
<dbReference type="VEuPathDB" id="FungiDB:RhiirA1_487046"/>
<dbReference type="Proteomes" id="UP000232688">
    <property type="component" value="Unassembled WGS sequence"/>
</dbReference>
<dbReference type="AlphaFoldDB" id="A0A2N0QGP3"/>
<protein>
    <submittedName>
        <fullName evidence="1">Uncharacterized protein</fullName>
    </submittedName>
</protein>
<evidence type="ECO:0000313" key="2">
    <source>
        <dbReference type="Proteomes" id="UP000232688"/>
    </source>
</evidence>
<proteinExistence type="predicted"/>